<dbReference type="InterPro" id="IPR003594">
    <property type="entry name" value="HATPase_dom"/>
</dbReference>
<dbReference type="InterPro" id="IPR036890">
    <property type="entry name" value="HATPase_C_sf"/>
</dbReference>
<gene>
    <name evidence="8" type="ORF">AKJ09_08299</name>
</gene>
<feature type="domain" description="Histidine kinase" evidence="6">
    <location>
        <begin position="13"/>
        <end position="216"/>
    </location>
</feature>
<dbReference type="InterPro" id="IPR004358">
    <property type="entry name" value="Sig_transdc_His_kin-like_C"/>
</dbReference>
<evidence type="ECO:0000313" key="8">
    <source>
        <dbReference type="EMBL" id="AKV01636.1"/>
    </source>
</evidence>
<proteinExistence type="predicted"/>
<keyword evidence="4" id="KW-0902">Two-component regulatory system</keyword>
<dbReference type="Gene3D" id="3.30.565.10">
    <property type="entry name" value="Histidine kinase-like ATPase, C-terminal domain"/>
    <property type="match status" value="1"/>
</dbReference>
<keyword evidence="8" id="KW-0418">Kinase</keyword>
<dbReference type="SUPFAM" id="SSF55874">
    <property type="entry name" value="ATPase domain of HSP90 chaperone/DNA topoisomerase II/histidine kinase"/>
    <property type="match status" value="1"/>
</dbReference>
<protein>
    <recommendedName>
        <fullName evidence="2">histidine kinase</fullName>
        <ecNumber evidence="2">2.7.13.3</ecNumber>
    </recommendedName>
</protein>
<sequence length="349" mass="36914">MADSSDPHRDLAGVLHDVSNALTVLLGWVGEARAPGASPEATAYALSIVEQRARLARDLARHAIGAPRIDEQRELAAVVEEVVLALEVEALRTGTRLVVRDSGPTALVSGALDVAQILTNLVLNALSHAPRDTVIDVNVVVEDERCFVDVTDEGPGVAPERRHSIFLGDSLRPGGTGVGLRHSRALARVWGGEVELVPGTSGEKGARFRVSWPRADAIPRPPVSTSRFTELAGQRVLVVEDDVAVTQLLEASLGARGAEITVASTADELTAALVDAPYDAVLVDFSPIKSDAQAALAGIRASSPNARILLITGNADALPAVFTDGTVELVRKPFEVGEIIRALRREKEC</sequence>
<evidence type="ECO:0000256" key="5">
    <source>
        <dbReference type="PROSITE-ProRule" id="PRU00169"/>
    </source>
</evidence>
<dbReference type="SMART" id="SM00387">
    <property type="entry name" value="HATPase_c"/>
    <property type="match status" value="1"/>
</dbReference>
<evidence type="ECO:0000259" key="6">
    <source>
        <dbReference type="PROSITE" id="PS50109"/>
    </source>
</evidence>
<dbReference type="InterPro" id="IPR005467">
    <property type="entry name" value="His_kinase_dom"/>
</dbReference>
<evidence type="ECO:0000256" key="1">
    <source>
        <dbReference type="ARBA" id="ARBA00000085"/>
    </source>
</evidence>
<dbReference type="PRINTS" id="PR00344">
    <property type="entry name" value="BCTRLSENSOR"/>
</dbReference>
<dbReference type="SUPFAM" id="SSF52172">
    <property type="entry name" value="CheY-like"/>
    <property type="match status" value="1"/>
</dbReference>
<dbReference type="STRING" id="1391654.AKJ09_08299"/>
<dbReference type="Proteomes" id="UP000064967">
    <property type="component" value="Chromosome"/>
</dbReference>
<keyword evidence="3 5" id="KW-0597">Phosphoprotein</keyword>
<keyword evidence="9" id="KW-1185">Reference proteome</keyword>
<dbReference type="KEGG" id="llu:AKJ09_08299"/>
<dbReference type="PROSITE" id="PS50110">
    <property type="entry name" value="RESPONSE_REGULATORY"/>
    <property type="match status" value="1"/>
</dbReference>
<dbReference type="GO" id="GO:0000160">
    <property type="term" value="P:phosphorelay signal transduction system"/>
    <property type="evidence" value="ECO:0007669"/>
    <property type="project" value="UniProtKB-KW"/>
</dbReference>
<dbReference type="EMBL" id="CP012333">
    <property type="protein sequence ID" value="AKV01636.1"/>
    <property type="molecule type" value="Genomic_DNA"/>
</dbReference>
<dbReference type="CDD" id="cd00156">
    <property type="entry name" value="REC"/>
    <property type="match status" value="1"/>
</dbReference>
<dbReference type="Pfam" id="PF00072">
    <property type="entry name" value="Response_reg"/>
    <property type="match status" value="1"/>
</dbReference>
<evidence type="ECO:0000313" key="9">
    <source>
        <dbReference type="Proteomes" id="UP000064967"/>
    </source>
</evidence>
<dbReference type="InterPro" id="IPR001789">
    <property type="entry name" value="Sig_transdc_resp-reg_receiver"/>
</dbReference>
<organism evidence="8 9">
    <name type="scientific">Labilithrix luteola</name>
    <dbReference type="NCBI Taxonomy" id="1391654"/>
    <lineage>
        <taxon>Bacteria</taxon>
        <taxon>Pseudomonadati</taxon>
        <taxon>Myxococcota</taxon>
        <taxon>Polyangia</taxon>
        <taxon>Polyangiales</taxon>
        <taxon>Labilitrichaceae</taxon>
        <taxon>Labilithrix</taxon>
    </lineage>
</organism>
<comment type="catalytic activity">
    <reaction evidence="1">
        <text>ATP + protein L-histidine = ADP + protein N-phospho-L-histidine.</text>
        <dbReference type="EC" id="2.7.13.3"/>
    </reaction>
</comment>
<dbReference type="RefSeq" id="WP_146652697.1">
    <property type="nucleotide sequence ID" value="NZ_CP012333.1"/>
</dbReference>
<evidence type="ECO:0000259" key="7">
    <source>
        <dbReference type="PROSITE" id="PS50110"/>
    </source>
</evidence>
<dbReference type="GO" id="GO:0004673">
    <property type="term" value="F:protein histidine kinase activity"/>
    <property type="evidence" value="ECO:0007669"/>
    <property type="project" value="UniProtKB-EC"/>
</dbReference>
<dbReference type="Pfam" id="PF02518">
    <property type="entry name" value="HATPase_c"/>
    <property type="match status" value="1"/>
</dbReference>
<dbReference type="SMART" id="SM00448">
    <property type="entry name" value="REC"/>
    <property type="match status" value="1"/>
</dbReference>
<feature type="modified residue" description="4-aspartylphosphate" evidence="5">
    <location>
        <position position="284"/>
    </location>
</feature>
<evidence type="ECO:0000256" key="3">
    <source>
        <dbReference type="ARBA" id="ARBA00022553"/>
    </source>
</evidence>
<dbReference type="PROSITE" id="PS50109">
    <property type="entry name" value="HIS_KIN"/>
    <property type="match status" value="1"/>
</dbReference>
<dbReference type="AlphaFoldDB" id="A0A0K1Q727"/>
<dbReference type="PANTHER" id="PTHR45339:SF1">
    <property type="entry name" value="HYBRID SIGNAL TRANSDUCTION HISTIDINE KINASE J"/>
    <property type="match status" value="1"/>
</dbReference>
<feature type="domain" description="Response regulatory" evidence="7">
    <location>
        <begin position="235"/>
        <end position="347"/>
    </location>
</feature>
<dbReference type="CDD" id="cd00075">
    <property type="entry name" value="HATPase"/>
    <property type="match status" value="1"/>
</dbReference>
<dbReference type="OrthoDB" id="5510877at2"/>
<dbReference type="EC" id="2.7.13.3" evidence="2"/>
<evidence type="ECO:0000256" key="2">
    <source>
        <dbReference type="ARBA" id="ARBA00012438"/>
    </source>
</evidence>
<name>A0A0K1Q727_9BACT</name>
<dbReference type="PANTHER" id="PTHR45339">
    <property type="entry name" value="HYBRID SIGNAL TRANSDUCTION HISTIDINE KINASE J"/>
    <property type="match status" value="1"/>
</dbReference>
<dbReference type="Gene3D" id="3.40.50.2300">
    <property type="match status" value="1"/>
</dbReference>
<reference evidence="8 9" key="1">
    <citation type="submission" date="2015-08" db="EMBL/GenBank/DDBJ databases">
        <authorList>
            <person name="Babu N.S."/>
            <person name="Beckwith C.J."/>
            <person name="Beseler K.G."/>
            <person name="Brison A."/>
            <person name="Carone J.V."/>
            <person name="Caskin T.P."/>
            <person name="Diamond M."/>
            <person name="Durham M.E."/>
            <person name="Foxe J.M."/>
            <person name="Go M."/>
            <person name="Henderson B.A."/>
            <person name="Jones I.B."/>
            <person name="McGettigan J.A."/>
            <person name="Micheletti S.J."/>
            <person name="Nasrallah M.E."/>
            <person name="Ortiz D."/>
            <person name="Piller C.R."/>
            <person name="Privatt S.R."/>
            <person name="Schneider S.L."/>
            <person name="Sharp S."/>
            <person name="Smith T.C."/>
            <person name="Stanton J.D."/>
            <person name="Ullery H.E."/>
            <person name="Wilson R.J."/>
            <person name="Serrano M.G."/>
            <person name="Buck G."/>
            <person name="Lee V."/>
            <person name="Wang Y."/>
            <person name="Carvalho R."/>
            <person name="Voegtly L."/>
            <person name="Shi R."/>
            <person name="Duckworth R."/>
            <person name="Johnson A."/>
            <person name="Loviza R."/>
            <person name="Walstead R."/>
            <person name="Shah Z."/>
            <person name="Kiflezghi M."/>
            <person name="Wade K."/>
            <person name="Ball S.L."/>
            <person name="Bradley K.W."/>
            <person name="Asai D.J."/>
            <person name="Bowman C.A."/>
            <person name="Russell D.A."/>
            <person name="Pope W.H."/>
            <person name="Jacobs-Sera D."/>
            <person name="Hendrix R.W."/>
            <person name="Hatfull G.F."/>
        </authorList>
    </citation>
    <scope>NUCLEOTIDE SEQUENCE [LARGE SCALE GENOMIC DNA]</scope>
    <source>
        <strain evidence="8 9">DSM 27648</strain>
    </source>
</reference>
<dbReference type="InterPro" id="IPR011006">
    <property type="entry name" value="CheY-like_superfamily"/>
</dbReference>
<keyword evidence="8" id="KW-0808">Transferase</keyword>
<accession>A0A0K1Q727</accession>
<evidence type="ECO:0000256" key="4">
    <source>
        <dbReference type="ARBA" id="ARBA00023012"/>
    </source>
</evidence>